<dbReference type="InterPro" id="IPR021146">
    <property type="entry name" value="Phage_gp6-like_head-tail"/>
</dbReference>
<proteinExistence type="predicted"/>
<dbReference type="InterPro" id="IPR006450">
    <property type="entry name" value="Phage_HK97_gp6-like"/>
</dbReference>
<dbReference type="Proteomes" id="UP000318825">
    <property type="component" value="Unassembled WGS sequence"/>
</dbReference>
<dbReference type="AlphaFoldDB" id="A0A4Y3WAN7"/>
<dbReference type="CDD" id="cd08054">
    <property type="entry name" value="gp6"/>
    <property type="match status" value="1"/>
</dbReference>
<dbReference type="NCBIfam" id="TIGR02215">
    <property type="entry name" value="phage_chp_gp8"/>
    <property type="match status" value="1"/>
</dbReference>
<reference evidence="1 2" key="1">
    <citation type="submission" date="2019-06" db="EMBL/GenBank/DDBJ databases">
        <title>Whole genome shotgun sequence of Nitrobacter winogradskyi NBRC 14297.</title>
        <authorList>
            <person name="Hosoyama A."/>
            <person name="Uohara A."/>
            <person name="Ohji S."/>
            <person name="Ichikawa N."/>
        </authorList>
    </citation>
    <scope>NUCLEOTIDE SEQUENCE [LARGE SCALE GENOMIC DNA]</scope>
    <source>
        <strain evidence="1 2">NBRC 14297</strain>
    </source>
</reference>
<protein>
    <recommendedName>
        <fullName evidence="3">PhiE125 gp8 family phage protein</fullName>
    </recommendedName>
</protein>
<dbReference type="EMBL" id="BJNF01000002">
    <property type="protein sequence ID" value="GEC14326.1"/>
    <property type="molecule type" value="Genomic_DNA"/>
</dbReference>
<accession>A0A4Y3WAN7</accession>
<gene>
    <name evidence="1" type="ORF">NWI01_02180</name>
</gene>
<dbReference type="Gene3D" id="1.10.3230.30">
    <property type="entry name" value="Phage gp6-like head-tail connector protein"/>
    <property type="match status" value="1"/>
</dbReference>
<organism evidence="1 2">
    <name type="scientific">Nitrobacter winogradskyi</name>
    <name type="common">Nitrobacter agilis</name>
    <dbReference type="NCBI Taxonomy" id="913"/>
    <lineage>
        <taxon>Bacteria</taxon>
        <taxon>Pseudomonadati</taxon>
        <taxon>Pseudomonadota</taxon>
        <taxon>Alphaproteobacteria</taxon>
        <taxon>Hyphomicrobiales</taxon>
        <taxon>Nitrobacteraceae</taxon>
        <taxon>Nitrobacter</taxon>
    </lineage>
</organism>
<sequence length="226" mass="24210">MGAIALPVCQLDTRQISSLPAGEVEQVNRRTHQSRESTNMPSILLTGPAIEPWSVEEAKSFLRAENDDDDAVIASLIAAARSHVEAMTRCALIAQTWRFVLDQWPKDGRIRPGRGPLQTLAAARVYNSAGIATPVDAGTFVLDKAAGVIASSVWVFPGRASAGIELDIEIGFGDAASDVPDVLRHAVRTLVAHWYENRGLIAIGQSVAMMPASVSAMIASYRVHAL</sequence>
<evidence type="ECO:0000313" key="1">
    <source>
        <dbReference type="EMBL" id="GEC14326.1"/>
    </source>
</evidence>
<comment type="caution">
    <text evidence="1">The sequence shown here is derived from an EMBL/GenBank/DDBJ whole genome shotgun (WGS) entry which is preliminary data.</text>
</comment>
<evidence type="ECO:0000313" key="2">
    <source>
        <dbReference type="Proteomes" id="UP000318825"/>
    </source>
</evidence>
<evidence type="ECO:0008006" key="3">
    <source>
        <dbReference type="Google" id="ProtNLM"/>
    </source>
</evidence>
<dbReference type="InterPro" id="IPR011738">
    <property type="entry name" value="Phage_CHP"/>
</dbReference>
<dbReference type="Pfam" id="PF05135">
    <property type="entry name" value="Phage_connect_1"/>
    <property type="match status" value="2"/>
</dbReference>
<dbReference type="NCBIfam" id="TIGR01560">
    <property type="entry name" value="put_DNA_pack"/>
    <property type="match status" value="2"/>
</dbReference>
<name>A0A4Y3WAN7_NITWI</name>